<feature type="compositionally biased region" description="Polar residues" evidence="1">
    <location>
        <begin position="129"/>
        <end position="138"/>
    </location>
</feature>
<dbReference type="EMBL" id="KB445791">
    <property type="protein sequence ID" value="EMD42240.1"/>
    <property type="molecule type" value="Genomic_DNA"/>
</dbReference>
<evidence type="ECO:0000313" key="2">
    <source>
        <dbReference type="EMBL" id="EMD42240.1"/>
    </source>
</evidence>
<protein>
    <submittedName>
        <fullName evidence="2">Uncharacterized protein</fullName>
    </submittedName>
</protein>
<name>M2RCR3_CERS8</name>
<proteinExistence type="predicted"/>
<feature type="region of interest" description="Disordered" evidence="1">
    <location>
        <begin position="1"/>
        <end position="24"/>
    </location>
</feature>
<evidence type="ECO:0000313" key="3">
    <source>
        <dbReference type="Proteomes" id="UP000016930"/>
    </source>
</evidence>
<keyword evidence="3" id="KW-1185">Reference proteome</keyword>
<feature type="region of interest" description="Disordered" evidence="1">
    <location>
        <begin position="41"/>
        <end position="154"/>
    </location>
</feature>
<dbReference type="HOGENOM" id="CLU_1180088_0_0_1"/>
<evidence type="ECO:0000256" key="1">
    <source>
        <dbReference type="SAM" id="MobiDB-lite"/>
    </source>
</evidence>
<reference evidence="2 3" key="1">
    <citation type="journal article" date="2012" name="Proc. Natl. Acad. Sci. U.S.A.">
        <title>Comparative genomics of Ceriporiopsis subvermispora and Phanerochaete chrysosporium provide insight into selective ligninolysis.</title>
        <authorList>
            <person name="Fernandez-Fueyo E."/>
            <person name="Ruiz-Duenas F.J."/>
            <person name="Ferreira P."/>
            <person name="Floudas D."/>
            <person name="Hibbett D.S."/>
            <person name="Canessa P."/>
            <person name="Larrondo L.F."/>
            <person name="James T.Y."/>
            <person name="Seelenfreund D."/>
            <person name="Lobos S."/>
            <person name="Polanco R."/>
            <person name="Tello M."/>
            <person name="Honda Y."/>
            <person name="Watanabe T."/>
            <person name="Watanabe T."/>
            <person name="Ryu J.S."/>
            <person name="Kubicek C.P."/>
            <person name="Schmoll M."/>
            <person name="Gaskell J."/>
            <person name="Hammel K.E."/>
            <person name="St John F.J."/>
            <person name="Vanden Wymelenberg A."/>
            <person name="Sabat G."/>
            <person name="Splinter BonDurant S."/>
            <person name="Syed K."/>
            <person name="Yadav J.S."/>
            <person name="Doddapaneni H."/>
            <person name="Subramanian V."/>
            <person name="Lavin J.L."/>
            <person name="Oguiza J.A."/>
            <person name="Perez G."/>
            <person name="Pisabarro A.G."/>
            <person name="Ramirez L."/>
            <person name="Santoyo F."/>
            <person name="Master E."/>
            <person name="Coutinho P.M."/>
            <person name="Henrissat B."/>
            <person name="Lombard V."/>
            <person name="Magnuson J.K."/>
            <person name="Kuees U."/>
            <person name="Hori C."/>
            <person name="Igarashi K."/>
            <person name="Samejima M."/>
            <person name="Held B.W."/>
            <person name="Barry K.W."/>
            <person name="LaButti K.M."/>
            <person name="Lapidus A."/>
            <person name="Lindquist E.A."/>
            <person name="Lucas S.M."/>
            <person name="Riley R."/>
            <person name="Salamov A.A."/>
            <person name="Hoffmeister D."/>
            <person name="Schwenk D."/>
            <person name="Hadar Y."/>
            <person name="Yarden O."/>
            <person name="de Vries R.P."/>
            <person name="Wiebenga A."/>
            <person name="Stenlid J."/>
            <person name="Eastwood D."/>
            <person name="Grigoriev I.V."/>
            <person name="Berka R.M."/>
            <person name="Blanchette R.A."/>
            <person name="Kersten P."/>
            <person name="Martinez A.T."/>
            <person name="Vicuna R."/>
            <person name="Cullen D."/>
        </authorList>
    </citation>
    <scope>NUCLEOTIDE SEQUENCE [LARGE SCALE GENOMIC DNA]</scope>
    <source>
        <strain evidence="2 3">B</strain>
    </source>
</reference>
<sequence length="235" mass="26069">MDADDPSDVDGPGAIALSPESTGELQYTARDYASWGKSIVNLPVPPVHSDDRLRGVRGLNSSQSARLPVGDEDDVVRPHEKAGLQNTEPDGHPHTSDVEDTTTVDEASSQQPRRPPSTLTVTFPVLPSWYTTQSRSASPNPPTRSSSHSLSLSSRESEHKDEILAFLNNLTERTGSLLTVFKKLGFKTTRHLDALCTRSDARRERFMYMLREEYDVSYADCILIEDGLDRRRGCL</sequence>
<dbReference type="Proteomes" id="UP000016930">
    <property type="component" value="Unassembled WGS sequence"/>
</dbReference>
<dbReference type="OrthoDB" id="10653778at2759"/>
<feature type="compositionally biased region" description="Polar residues" evidence="1">
    <location>
        <begin position="107"/>
        <end position="121"/>
    </location>
</feature>
<dbReference type="AlphaFoldDB" id="M2RCR3"/>
<gene>
    <name evidence="2" type="ORF">CERSUDRAFT_102598</name>
</gene>
<accession>M2RCR3</accession>
<organism evidence="2 3">
    <name type="scientific">Ceriporiopsis subvermispora (strain B)</name>
    <name type="common">White-rot fungus</name>
    <name type="synonym">Gelatoporia subvermispora</name>
    <dbReference type="NCBI Taxonomy" id="914234"/>
    <lineage>
        <taxon>Eukaryota</taxon>
        <taxon>Fungi</taxon>
        <taxon>Dikarya</taxon>
        <taxon>Basidiomycota</taxon>
        <taxon>Agaricomycotina</taxon>
        <taxon>Agaricomycetes</taxon>
        <taxon>Polyporales</taxon>
        <taxon>Gelatoporiaceae</taxon>
        <taxon>Gelatoporia</taxon>
    </lineage>
</organism>
<feature type="compositionally biased region" description="Low complexity" evidence="1">
    <location>
        <begin position="144"/>
        <end position="154"/>
    </location>
</feature>